<protein>
    <submittedName>
        <fullName evidence="1">Uncharacterized protein</fullName>
    </submittedName>
</protein>
<keyword evidence="2" id="KW-1185">Reference proteome</keyword>
<name>W4LB48_ENTF1</name>
<sequence>MCLVYFLVCRYKEPQLHLIKANRVKMRGAKLLAYLPFSDGIRLPGCRVYLSFQDGLPHSFNM</sequence>
<comment type="caution">
    <text evidence="1">The sequence shown here is derived from an EMBL/GenBank/DDBJ whole genome shotgun (WGS) entry which is preliminary data.</text>
</comment>
<dbReference type="EMBL" id="AZHW01000942">
    <property type="protein sequence ID" value="ETW95222.1"/>
    <property type="molecule type" value="Genomic_DNA"/>
</dbReference>
<organism evidence="1 2">
    <name type="scientific">Entotheonella factor</name>
    <dbReference type="NCBI Taxonomy" id="1429438"/>
    <lineage>
        <taxon>Bacteria</taxon>
        <taxon>Pseudomonadati</taxon>
        <taxon>Nitrospinota/Tectimicrobiota group</taxon>
        <taxon>Candidatus Tectimicrobiota</taxon>
        <taxon>Candidatus Entotheonellia</taxon>
        <taxon>Candidatus Entotheonellales</taxon>
        <taxon>Candidatus Entotheonellaceae</taxon>
        <taxon>Candidatus Entotheonella</taxon>
    </lineage>
</organism>
<dbReference type="Proteomes" id="UP000019141">
    <property type="component" value="Unassembled WGS sequence"/>
</dbReference>
<accession>W4LB48</accession>
<gene>
    <name evidence="1" type="ORF">ETSY1_31505</name>
</gene>
<evidence type="ECO:0000313" key="1">
    <source>
        <dbReference type="EMBL" id="ETW95222.1"/>
    </source>
</evidence>
<dbReference type="AlphaFoldDB" id="W4LB48"/>
<proteinExistence type="predicted"/>
<dbReference type="HOGENOM" id="CLU_2895591_0_0_7"/>
<evidence type="ECO:0000313" key="2">
    <source>
        <dbReference type="Proteomes" id="UP000019141"/>
    </source>
</evidence>
<reference evidence="1 2" key="1">
    <citation type="journal article" date="2014" name="Nature">
        <title>An environmental bacterial taxon with a large and distinct metabolic repertoire.</title>
        <authorList>
            <person name="Wilson M.C."/>
            <person name="Mori T."/>
            <person name="Ruckert C."/>
            <person name="Uria A.R."/>
            <person name="Helf M.J."/>
            <person name="Takada K."/>
            <person name="Gernert C."/>
            <person name="Steffens U.A."/>
            <person name="Heycke N."/>
            <person name="Schmitt S."/>
            <person name="Rinke C."/>
            <person name="Helfrich E.J."/>
            <person name="Brachmann A.O."/>
            <person name="Gurgui C."/>
            <person name="Wakimoto T."/>
            <person name="Kracht M."/>
            <person name="Crusemann M."/>
            <person name="Hentschel U."/>
            <person name="Abe I."/>
            <person name="Matsunaga S."/>
            <person name="Kalinowski J."/>
            <person name="Takeyama H."/>
            <person name="Piel J."/>
        </authorList>
    </citation>
    <scope>NUCLEOTIDE SEQUENCE [LARGE SCALE GENOMIC DNA]</scope>
    <source>
        <strain evidence="2">TSY1</strain>
    </source>
</reference>